<reference evidence="15" key="1">
    <citation type="submission" date="2022-08" db="EMBL/GenBank/DDBJ databases">
        <title>Genome sequencing of akame (Lates japonicus).</title>
        <authorList>
            <person name="Hashiguchi Y."/>
            <person name="Takahashi H."/>
        </authorList>
    </citation>
    <scope>NUCLEOTIDE SEQUENCE</scope>
    <source>
        <strain evidence="15">Kochi</strain>
    </source>
</reference>
<accession>A0AAD3NMI9</accession>
<protein>
    <recommendedName>
        <fullName evidence="9">CXXC-type zinc finger protein 5</fullName>
    </recommendedName>
</protein>
<evidence type="ECO:0000256" key="2">
    <source>
        <dbReference type="ARBA" id="ARBA00004496"/>
    </source>
</evidence>
<evidence type="ECO:0000256" key="12">
    <source>
        <dbReference type="SAM" id="MobiDB-lite"/>
    </source>
</evidence>
<evidence type="ECO:0000256" key="5">
    <source>
        <dbReference type="ARBA" id="ARBA00022771"/>
    </source>
</evidence>
<feature type="region of interest" description="Disordered" evidence="12">
    <location>
        <begin position="138"/>
        <end position="162"/>
    </location>
</feature>
<evidence type="ECO:0000256" key="3">
    <source>
        <dbReference type="ARBA" id="ARBA00022490"/>
    </source>
</evidence>
<feature type="region of interest" description="Disordered" evidence="12">
    <location>
        <begin position="194"/>
        <end position="235"/>
    </location>
</feature>
<dbReference type="Proteomes" id="UP001279410">
    <property type="component" value="Unassembled WGS sequence"/>
</dbReference>
<evidence type="ECO:0000259" key="14">
    <source>
        <dbReference type="PROSITE" id="PS51058"/>
    </source>
</evidence>
<evidence type="ECO:0000256" key="4">
    <source>
        <dbReference type="ARBA" id="ARBA00022723"/>
    </source>
</evidence>
<evidence type="ECO:0000256" key="1">
    <source>
        <dbReference type="ARBA" id="ARBA00004123"/>
    </source>
</evidence>
<dbReference type="PANTHER" id="PTHR13419">
    <property type="entry name" value="ZINC FINGER-CONTAINING"/>
    <property type="match status" value="1"/>
</dbReference>
<dbReference type="PROSITE" id="PS51058">
    <property type="entry name" value="ZF_CXXC"/>
    <property type="match status" value="1"/>
</dbReference>
<keyword evidence="5 11" id="KW-0863">Zinc-finger</keyword>
<dbReference type="PANTHER" id="PTHR13419:SF2">
    <property type="entry name" value="CXXC-TYPE ZINC FINGER PROTEIN 5"/>
    <property type="match status" value="1"/>
</dbReference>
<evidence type="ECO:0000256" key="11">
    <source>
        <dbReference type="PROSITE-ProRule" id="PRU00509"/>
    </source>
</evidence>
<comment type="subcellular location">
    <subcellularLocation>
        <location evidence="2">Cytoplasm</location>
    </subcellularLocation>
    <subcellularLocation>
        <location evidence="1">Nucleus</location>
    </subcellularLocation>
</comment>
<comment type="caution">
    <text evidence="15">The sequence shown here is derived from an EMBL/GenBank/DDBJ whole genome shotgun (WGS) entry which is preliminary data.</text>
</comment>
<organism evidence="15 16">
    <name type="scientific">Lates japonicus</name>
    <name type="common">Japanese lates</name>
    <dbReference type="NCBI Taxonomy" id="270547"/>
    <lineage>
        <taxon>Eukaryota</taxon>
        <taxon>Metazoa</taxon>
        <taxon>Chordata</taxon>
        <taxon>Craniata</taxon>
        <taxon>Vertebrata</taxon>
        <taxon>Euteleostomi</taxon>
        <taxon>Actinopterygii</taxon>
        <taxon>Neopterygii</taxon>
        <taxon>Teleostei</taxon>
        <taxon>Neoteleostei</taxon>
        <taxon>Acanthomorphata</taxon>
        <taxon>Carangaria</taxon>
        <taxon>Carangaria incertae sedis</taxon>
        <taxon>Centropomidae</taxon>
        <taxon>Lates</taxon>
    </lineage>
</organism>
<proteinExistence type="predicted"/>
<name>A0AAD3NMI9_LATJO</name>
<feature type="transmembrane region" description="Helical" evidence="13">
    <location>
        <begin position="21"/>
        <end position="38"/>
    </location>
</feature>
<keyword evidence="6" id="KW-0862">Zinc</keyword>
<keyword evidence="13" id="KW-1133">Transmembrane helix</keyword>
<evidence type="ECO:0000256" key="13">
    <source>
        <dbReference type="SAM" id="Phobius"/>
    </source>
</evidence>
<dbReference type="GO" id="GO:0005634">
    <property type="term" value="C:nucleus"/>
    <property type="evidence" value="ECO:0007669"/>
    <property type="project" value="UniProtKB-SubCell"/>
</dbReference>
<comment type="subunit">
    <text evidence="10">Interacts with DVL1. Interacts with RBPJ.</text>
</comment>
<evidence type="ECO:0000313" key="15">
    <source>
        <dbReference type="EMBL" id="GLD74495.1"/>
    </source>
</evidence>
<evidence type="ECO:0000256" key="8">
    <source>
        <dbReference type="ARBA" id="ARBA00023242"/>
    </source>
</evidence>
<keyword evidence="8" id="KW-0539">Nucleus</keyword>
<keyword evidence="13" id="KW-0472">Membrane</keyword>
<dbReference type="GO" id="GO:0005737">
    <property type="term" value="C:cytoplasm"/>
    <property type="evidence" value="ECO:0007669"/>
    <property type="project" value="UniProtKB-SubCell"/>
</dbReference>
<keyword evidence="7" id="KW-0238">DNA-binding</keyword>
<feature type="domain" description="CXXC-type" evidence="14">
    <location>
        <begin position="295"/>
        <end position="336"/>
    </location>
</feature>
<evidence type="ECO:0000256" key="6">
    <source>
        <dbReference type="ARBA" id="ARBA00022833"/>
    </source>
</evidence>
<keyword evidence="16" id="KW-1185">Reference proteome</keyword>
<dbReference type="InterPro" id="IPR040388">
    <property type="entry name" value="CXXC4/CXXC5"/>
</dbReference>
<feature type="compositionally biased region" description="Polar residues" evidence="12">
    <location>
        <begin position="194"/>
        <end position="203"/>
    </location>
</feature>
<evidence type="ECO:0000313" key="16">
    <source>
        <dbReference type="Proteomes" id="UP001279410"/>
    </source>
</evidence>
<dbReference type="EMBL" id="BRZM01002262">
    <property type="protein sequence ID" value="GLD74495.1"/>
    <property type="molecule type" value="Genomic_DNA"/>
</dbReference>
<evidence type="ECO:0000256" key="7">
    <source>
        <dbReference type="ARBA" id="ARBA00023125"/>
    </source>
</evidence>
<feature type="compositionally biased region" description="Basic and acidic residues" evidence="12">
    <location>
        <begin position="204"/>
        <end position="218"/>
    </location>
</feature>
<gene>
    <name evidence="15" type="ORF">AKAME5_002582400</name>
</gene>
<keyword evidence="13" id="KW-0812">Transmembrane</keyword>
<keyword evidence="3" id="KW-0963">Cytoplasm</keyword>
<keyword evidence="4" id="KW-0479">Metal-binding</keyword>
<dbReference type="AlphaFoldDB" id="A0AAD3NMI9"/>
<evidence type="ECO:0000256" key="9">
    <source>
        <dbReference type="ARBA" id="ARBA00039661"/>
    </source>
</evidence>
<dbReference type="GO" id="GO:0008270">
    <property type="term" value="F:zinc ion binding"/>
    <property type="evidence" value="ECO:0007669"/>
    <property type="project" value="UniProtKB-KW"/>
</dbReference>
<feature type="compositionally biased region" description="Low complexity" evidence="12">
    <location>
        <begin position="138"/>
        <end position="149"/>
    </location>
</feature>
<evidence type="ECO:0000256" key="10">
    <source>
        <dbReference type="ARBA" id="ARBA00046659"/>
    </source>
</evidence>
<dbReference type="Pfam" id="PF02008">
    <property type="entry name" value="zf-CXXC"/>
    <property type="match status" value="1"/>
</dbReference>
<sequence length="376" mass="40534">MEDIGTKAVYCRCWKSKKPSVCCVVLWILWAALTTVRLRSPLPRILSDAQIPCRVFADPPGRRGEFDCISKRKGRRFANTSGRFSLFRFVAFSCAQRRVAATTDCGQLAVASVEHRLSLSHYISTPSPAVDVKGLIQPSQAQQRAAQPAHTKPRRAPSWPDMWESPSGLHLAHAAELLMLAGLLALTPATTEQASLGAQSSQPAKREAAEAKGGKGDGEGSGSGPEEEEEDSSGCGTDFQPFLGAWFPFSPALFPLAGFQMGGGHWRSAAMGAEGIEGLVAEGYSPGSLGASSGGRRKRKRCGECVPCRRQTNCEQCSSCRNRKRGHQICKYRKCEELKRKPGGPGFESRVSGFDLRGSDFTLGLAQERSNGALDG</sequence>
<dbReference type="GO" id="GO:0008327">
    <property type="term" value="F:methyl-CpG binding"/>
    <property type="evidence" value="ECO:0007669"/>
    <property type="project" value="TreeGrafter"/>
</dbReference>
<dbReference type="InterPro" id="IPR002857">
    <property type="entry name" value="Znf_CXXC"/>
</dbReference>